<dbReference type="EMBL" id="JAVREK010000016">
    <property type="protein sequence ID" value="MDT0303551.1"/>
    <property type="molecule type" value="Genomic_DNA"/>
</dbReference>
<evidence type="ECO:0000313" key="3">
    <source>
        <dbReference type="Proteomes" id="UP001183226"/>
    </source>
</evidence>
<sequence>MPDGLSWHKSSYSGAHGGNCVEVAEWYKSSYSGNQGGHCVEVADWHKSTHSGGNAGACLELANTPRHIHIRDTQHRDLGHLTFPASSWHAFLSTLKAEDM</sequence>
<feature type="domain" description="DUF397" evidence="1">
    <location>
        <begin position="43"/>
        <end position="96"/>
    </location>
</feature>
<evidence type="ECO:0000313" key="2">
    <source>
        <dbReference type="EMBL" id="MDT0303551.1"/>
    </source>
</evidence>
<keyword evidence="3" id="KW-1185">Reference proteome</keyword>
<protein>
    <submittedName>
        <fullName evidence="2">DUF397 domain-containing protein</fullName>
    </submittedName>
</protein>
<evidence type="ECO:0000259" key="1">
    <source>
        <dbReference type="Pfam" id="PF04149"/>
    </source>
</evidence>
<name>A0ABU2KWF7_9ACTN</name>
<comment type="caution">
    <text evidence="2">The sequence shown here is derived from an EMBL/GenBank/DDBJ whole genome shotgun (WGS) entry which is preliminary data.</text>
</comment>
<accession>A0ABU2KWF7</accession>
<feature type="domain" description="DUF397" evidence="1">
    <location>
        <begin position="6"/>
        <end position="24"/>
    </location>
</feature>
<organism evidence="2 3">
    <name type="scientific">Streptomonospora wellingtoniae</name>
    <dbReference type="NCBI Taxonomy" id="3075544"/>
    <lineage>
        <taxon>Bacteria</taxon>
        <taxon>Bacillati</taxon>
        <taxon>Actinomycetota</taxon>
        <taxon>Actinomycetes</taxon>
        <taxon>Streptosporangiales</taxon>
        <taxon>Nocardiopsidaceae</taxon>
        <taxon>Streptomonospora</taxon>
    </lineage>
</organism>
<dbReference type="RefSeq" id="WP_311546041.1">
    <property type="nucleotide sequence ID" value="NZ_JAVREK010000016.1"/>
</dbReference>
<dbReference type="Pfam" id="PF04149">
    <property type="entry name" value="DUF397"/>
    <property type="match status" value="2"/>
</dbReference>
<gene>
    <name evidence="2" type="ORF">RM446_15645</name>
</gene>
<proteinExistence type="predicted"/>
<reference evidence="3" key="1">
    <citation type="submission" date="2023-07" db="EMBL/GenBank/DDBJ databases">
        <title>30 novel species of actinomycetes from the DSMZ collection.</title>
        <authorList>
            <person name="Nouioui I."/>
        </authorList>
    </citation>
    <scope>NUCLEOTIDE SEQUENCE [LARGE SCALE GENOMIC DNA]</scope>
    <source>
        <strain evidence="3">DSM 45055</strain>
    </source>
</reference>
<dbReference type="InterPro" id="IPR007278">
    <property type="entry name" value="DUF397"/>
</dbReference>
<dbReference type="Proteomes" id="UP001183226">
    <property type="component" value="Unassembled WGS sequence"/>
</dbReference>